<dbReference type="PANTHER" id="PTHR30146">
    <property type="entry name" value="LACI-RELATED TRANSCRIPTIONAL REPRESSOR"/>
    <property type="match status" value="1"/>
</dbReference>
<evidence type="ECO:0000313" key="6">
    <source>
        <dbReference type="Proteomes" id="UP001324533"/>
    </source>
</evidence>
<name>A0ABZ0VC77_9MICO</name>
<keyword evidence="2 5" id="KW-0238">DNA-binding</keyword>
<dbReference type="Pfam" id="PF00356">
    <property type="entry name" value="LacI"/>
    <property type="match status" value="1"/>
</dbReference>
<dbReference type="SMART" id="SM00354">
    <property type="entry name" value="HTH_LACI"/>
    <property type="match status" value="1"/>
</dbReference>
<dbReference type="PANTHER" id="PTHR30146:SF153">
    <property type="entry name" value="LACTOSE OPERON REPRESSOR"/>
    <property type="match status" value="1"/>
</dbReference>
<gene>
    <name evidence="5" type="ORF">T9R20_03130</name>
</gene>
<protein>
    <submittedName>
        <fullName evidence="5">LacI family DNA-binding transcriptional regulator</fullName>
    </submittedName>
</protein>
<dbReference type="SUPFAM" id="SSF47413">
    <property type="entry name" value="lambda repressor-like DNA-binding domains"/>
    <property type="match status" value="1"/>
</dbReference>
<dbReference type="InterPro" id="IPR028082">
    <property type="entry name" value="Peripla_BP_I"/>
</dbReference>
<dbReference type="PROSITE" id="PS50932">
    <property type="entry name" value="HTH_LACI_2"/>
    <property type="match status" value="1"/>
</dbReference>
<keyword evidence="3" id="KW-0804">Transcription</keyword>
<evidence type="ECO:0000259" key="4">
    <source>
        <dbReference type="PROSITE" id="PS50932"/>
    </source>
</evidence>
<dbReference type="GO" id="GO:0003677">
    <property type="term" value="F:DNA binding"/>
    <property type="evidence" value="ECO:0007669"/>
    <property type="project" value="UniProtKB-KW"/>
</dbReference>
<sequence>MTESVALTRGAPTLHDVAREAGVSLATASRVLNGSNRKVADSYRVRVEAAATKLGYTANVAAQAIARGASAITAFVVTDMTDDRFGALTRALVHETEAAGLILTVAETGGDPERERKILQTLRGQRPQGLILGEGVAGSEGEALAEIAALQAMGTRVVTFAPDGTDDPDAAARAIRVIRNLPAD</sequence>
<dbReference type="CDD" id="cd01392">
    <property type="entry name" value="HTH_LacI"/>
    <property type="match status" value="1"/>
</dbReference>
<evidence type="ECO:0000256" key="2">
    <source>
        <dbReference type="ARBA" id="ARBA00023125"/>
    </source>
</evidence>
<keyword evidence="6" id="KW-1185">Reference proteome</keyword>
<proteinExistence type="predicted"/>
<evidence type="ECO:0000256" key="3">
    <source>
        <dbReference type="ARBA" id="ARBA00023163"/>
    </source>
</evidence>
<dbReference type="Gene3D" id="1.10.260.40">
    <property type="entry name" value="lambda repressor-like DNA-binding domains"/>
    <property type="match status" value="1"/>
</dbReference>
<dbReference type="PRINTS" id="PR00036">
    <property type="entry name" value="HTHLACI"/>
</dbReference>
<evidence type="ECO:0000256" key="1">
    <source>
        <dbReference type="ARBA" id="ARBA00023015"/>
    </source>
</evidence>
<organism evidence="5 6">
    <name type="scientific">Microbacterium invictum</name>
    <dbReference type="NCBI Taxonomy" id="515415"/>
    <lineage>
        <taxon>Bacteria</taxon>
        <taxon>Bacillati</taxon>
        <taxon>Actinomycetota</taxon>
        <taxon>Actinomycetes</taxon>
        <taxon>Micrococcales</taxon>
        <taxon>Microbacteriaceae</taxon>
        <taxon>Microbacterium</taxon>
    </lineage>
</organism>
<evidence type="ECO:0000313" key="5">
    <source>
        <dbReference type="EMBL" id="WQB70971.1"/>
    </source>
</evidence>
<keyword evidence="1" id="KW-0805">Transcription regulation</keyword>
<dbReference type="SUPFAM" id="SSF53822">
    <property type="entry name" value="Periplasmic binding protein-like I"/>
    <property type="match status" value="1"/>
</dbReference>
<dbReference type="Proteomes" id="UP001324533">
    <property type="component" value="Chromosome"/>
</dbReference>
<dbReference type="RefSeq" id="WP_322411107.1">
    <property type="nucleotide sequence ID" value="NZ_CP139779.1"/>
</dbReference>
<accession>A0ABZ0VC77</accession>
<feature type="domain" description="HTH lacI-type" evidence="4">
    <location>
        <begin position="12"/>
        <end position="67"/>
    </location>
</feature>
<dbReference type="PROSITE" id="PS00356">
    <property type="entry name" value="HTH_LACI_1"/>
    <property type="match status" value="1"/>
</dbReference>
<dbReference type="InterPro" id="IPR000843">
    <property type="entry name" value="HTH_LacI"/>
</dbReference>
<dbReference type="InterPro" id="IPR010982">
    <property type="entry name" value="Lambda_DNA-bd_dom_sf"/>
</dbReference>
<dbReference type="EMBL" id="CP139779">
    <property type="protein sequence ID" value="WQB70971.1"/>
    <property type="molecule type" value="Genomic_DNA"/>
</dbReference>
<dbReference type="Gene3D" id="3.40.50.2300">
    <property type="match status" value="1"/>
</dbReference>
<reference evidence="5 6" key="1">
    <citation type="submission" date="2023-06" db="EMBL/GenBank/DDBJ databases">
        <title>Rock-solubilizing bacteria, Microbacterium invictum, promotes re-establishment of vegetation in rocky wasteland by accelerating rock bio-weathering and reshaping soil bacterial community.</title>
        <authorList>
            <person name="Liu C."/>
        </authorList>
    </citation>
    <scope>NUCLEOTIDE SEQUENCE [LARGE SCALE GENOMIC DNA]</scope>
    <source>
        <strain evidence="5 6">X-18</strain>
    </source>
</reference>